<reference evidence="1" key="2">
    <citation type="submission" date="2019-01" db="UniProtKB">
        <authorList>
            <consortium name="EnsemblPlants"/>
        </authorList>
    </citation>
    <scope>IDENTIFICATION</scope>
    <source>
        <strain evidence="1">cv. Heinz 1706</strain>
    </source>
</reference>
<dbReference type="Gramene" id="Solyc10g018903.1.1">
    <property type="protein sequence ID" value="Solyc10g018903.1.1"/>
    <property type="gene ID" value="Solyc10g018903.1"/>
</dbReference>
<sequence>MYLFLPLWATTGLHIHFHLNPKYYSSNFSLIPSLGLDGGCDESTSLRIRFEVSLIGYLSGDSDYEMAIQRLLCNLALLDDIIKLKRFEPLILISLIEILMHINTNGPMGARVPRTFGIFGLLICRLHKLKKIIQHQFSCYKIARPIVILSKDHVTKLTEQTTPNFNSNFTSLPWEELNSIIASDETSLYVSMQQQSTMSSTEDKVQQELHYRSPAFRLAVIPFPKVLTKPPGSRILRYRRKRFLATIKIIVGRA</sequence>
<protein>
    <submittedName>
        <fullName evidence="1">Uncharacterized protein</fullName>
    </submittedName>
</protein>
<evidence type="ECO:0000313" key="2">
    <source>
        <dbReference type="Proteomes" id="UP000004994"/>
    </source>
</evidence>
<accession>A0A3Q7IE85</accession>
<keyword evidence="2" id="KW-1185">Reference proteome</keyword>
<name>A0A3Q7IE85_SOLLC</name>
<dbReference type="InParanoid" id="A0A3Q7IE85"/>
<proteinExistence type="predicted"/>
<evidence type="ECO:0000313" key="1">
    <source>
        <dbReference type="EnsemblPlants" id="Solyc10g018903.1.1"/>
    </source>
</evidence>
<dbReference type="EnsemblPlants" id="Solyc10g018903.1.1">
    <property type="protein sequence ID" value="Solyc10g018903.1.1"/>
    <property type="gene ID" value="Solyc10g018903.1"/>
</dbReference>
<organism evidence="1">
    <name type="scientific">Solanum lycopersicum</name>
    <name type="common">Tomato</name>
    <name type="synonym">Lycopersicon esculentum</name>
    <dbReference type="NCBI Taxonomy" id="4081"/>
    <lineage>
        <taxon>Eukaryota</taxon>
        <taxon>Viridiplantae</taxon>
        <taxon>Streptophyta</taxon>
        <taxon>Embryophyta</taxon>
        <taxon>Tracheophyta</taxon>
        <taxon>Spermatophyta</taxon>
        <taxon>Magnoliopsida</taxon>
        <taxon>eudicotyledons</taxon>
        <taxon>Gunneridae</taxon>
        <taxon>Pentapetalae</taxon>
        <taxon>asterids</taxon>
        <taxon>lamiids</taxon>
        <taxon>Solanales</taxon>
        <taxon>Solanaceae</taxon>
        <taxon>Solanoideae</taxon>
        <taxon>Solaneae</taxon>
        <taxon>Solanum</taxon>
        <taxon>Solanum subgen. Lycopersicon</taxon>
    </lineage>
</organism>
<dbReference type="AlphaFoldDB" id="A0A3Q7IE85"/>
<dbReference type="Proteomes" id="UP000004994">
    <property type="component" value="Chromosome 10"/>
</dbReference>
<reference evidence="1" key="1">
    <citation type="journal article" date="2012" name="Nature">
        <title>The tomato genome sequence provides insights into fleshy fruit evolution.</title>
        <authorList>
            <consortium name="Tomato Genome Consortium"/>
        </authorList>
    </citation>
    <scope>NUCLEOTIDE SEQUENCE [LARGE SCALE GENOMIC DNA]</scope>
    <source>
        <strain evidence="1">cv. Heinz 1706</strain>
    </source>
</reference>